<reference evidence="4" key="1">
    <citation type="submission" date="2019-02" db="EMBL/GenBank/DDBJ databases">
        <authorList>
            <person name="Li S.-H."/>
        </authorList>
    </citation>
    <scope>NUCLEOTIDE SEQUENCE</scope>
    <source>
        <strain evidence="4">IMCC11814</strain>
    </source>
</reference>
<dbReference type="PRINTS" id="PR00359">
    <property type="entry name" value="BP450"/>
</dbReference>
<dbReference type="PANTHER" id="PTHR46696">
    <property type="entry name" value="P450, PUTATIVE (EUROFUNG)-RELATED"/>
    <property type="match status" value="1"/>
</dbReference>
<accession>A0ABT3T312</accession>
<dbReference type="PROSITE" id="PS00086">
    <property type="entry name" value="CYTOCHROME_P450"/>
    <property type="match status" value="1"/>
</dbReference>
<keyword evidence="3" id="KW-0503">Monooxygenase</keyword>
<evidence type="ECO:0000256" key="2">
    <source>
        <dbReference type="ARBA" id="ARBA00010617"/>
    </source>
</evidence>
<sequence length="420" mass="48360">MEISDLLADAMARAEQDPYEIPLERINIANPFLFQQDVHHAWFKRLRDEAPVHYCAESFFGPYWSVTRYDHIMTVDTSHDVFSSEPAITIGDTQDSFPLPMFIAMDRPKHDEQRSVVSPVTGADNLRHFEPIIRERTIDVLENLPVGETFDWVDQVSVELTTRMLATLFDFPFEDRRQLTRWSDVATAVPGLGVIDSDQQREDELMECLEYFTRLWNERVKQAPGNDLISMLAHGEATRNMPPMEYLGNLVLLIVGGNDTTRSTMTASVLALHENPEEYAKVVACPELIDNMVAETVRWQTPLAHMRRICKVDTELGGQTIKAGDKVIMWYISGNRDERFTEQPDEFMIERPNVRKHLSFGFGIHRCMGNRLAELQLRILWEEILKRYERIEVVGEPTRTASSFVHGFTAMPVKLHPRLP</sequence>
<keyword evidence="5" id="KW-1185">Reference proteome</keyword>
<dbReference type="CDD" id="cd11033">
    <property type="entry name" value="CYP142-like"/>
    <property type="match status" value="1"/>
</dbReference>
<evidence type="ECO:0000313" key="5">
    <source>
        <dbReference type="Proteomes" id="UP001143304"/>
    </source>
</evidence>
<evidence type="ECO:0000256" key="3">
    <source>
        <dbReference type="RuleBase" id="RU000461"/>
    </source>
</evidence>
<dbReference type="PANTHER" id="PTHR46696:SF1">
    <property type="entry name" value="CYTOCHROME P450 YJIB-RELATED"/>
    <property type="match status" value="1"/>
</dbReference>
<keyword evidence="3" id="KW-0479">Metal-binding</keyword>
<comment type="cofactor">
    <cofactor evidence="1">
        <name>heme</name>
        <dbReference type="ChEBI" id="CHEBI:30413"/>
    </cofactor>
</comment>
<proteinExistence type="inferred from homology"/>
<dbReference type="Pfam" id="PF00067">
    <property type="entry name" value="p450"/>
    <property type="match status" value="1"/>
</dbReference>
<dbReference type="Proteomes" id="UP001143304">
    <property type="component" value="Unassembled WGS sequence"/>
</dbReference>
<dbReference type="InterPro" id="IPR036396">
    <property type="entry name" value="Cyt_P450_sf"/>
</dbReference>
<organism evidence="4 5">
    <name type="scientific">Candidatus Marimicrobium litorale</name>
    <dbReference type="NCBI Taxonomy" id="2518991"/>
    <lineage>
        <taxon>Bacteria</taxon>
        <taxon>Pseudomonadati</taxon>
        <taxon>Pseudomonadota</taxon>
        <taxon>Gammaproteobacteria</taxon>
        <taxon>Cellvibrionales</taxon>
        <taxon>Halieaceae</taxon>
        <taxon>Marimicrobium</taxon>
    </lineage>
</organism>
<keyword evidence="3" id="KW-0349">Heme</keyword>
<name>A0ABT3T312_9GAMM</name>
<evidence type="ECO:0000313" key="4">
    <source>
        <dbReference type="EMBL" id="MCX2976231.1"/>
    </source>
</evidence>
<keyword evidence="3" id="KW-0408">Iron</keyword>
<protein>
    <submittedName>
        <fullName evidence="4">Cytochrome P450</fullName>
    </submittedName>
</protein>
<dbReference type="InterPro" id="IPR002397">
    <property type="entry name" value="Cyt_P450_B"/>
</dbReference>
<comment type="caution">
    <text evidence="4">The sequence shown here is derived from an EMBL/GenBank/DDBJ whole genome shotgun (WGS) entry which is preliminary data.</text>
</comment>
<keyword evidence="3" id="KW-0560">Oxidoreductase</keyword>
<dbReference type="InterPro" id="IPR017972">
    <property type="entry name" value="Cyt_P450_CS"/>
</dbReference>
<dbReference type="EMBL" id="SHNO01000001">
    <property type="protein sequence ID" value="MCX2976231.1"/>
    <property type="molecule type" value="Genomic_DNA"/>
</dbReference>
<dbReference type="SUPFAM" id="SSF48264">
    <property type="entry name" value="Cytochrome P450"/>
    <property type="match status" value="1"/>
</dbReference>
<gene>
    <name evidence="4" type="ORF">EYC82_02525</name>
</gene>
<dbReference type="RefSeq" id="WP_279247985.1">
    <property type="nucleotide sequence ID" value="NZ_SHNO01000001.1"/>
</dbReference>
<dbReference type="InterPro" id="IPR001128">
    <property type="entry name" value="Cyt_P450"/>
</dbReference>
<comment type="similarity">
    <text evidence="2 3">Belongs to the cytochrome P450 family.</text>
</comment>
<evidence type="ECO:0000256" key="1">
    <source>
        <dbReference type="ARBA" id="ARBA00001971"/>
    </source>
</evidence>
<dbReference type="Gene3D" id="1.10.630.10">
    <property type="entry name" value="Cytochrome P450"/>
    <property type="match status" value="1"/>
</dbReference>